<evidence type="ECO:0000256" key="1">
    <source>
        <dbReference type="ARBA" id="ARBA00023015"/>
    </source>
</evidence>
<dbReference type="RefSeq" id="WP_044297216.1">
    <property type="nucleotide sequence ID" value="NZ_CAUSDN010000022.1"/>
</dbReference>
<name>A0A4U8PYU9_9FIRM</name>
<dbReference type="PROSITE" id="PS50949">
    <property type="entry name" value="HTH_GNTR"/>
    <property type="match status" value="1"/>
</dbReference>
<comment type="caution">
    <text evidence="5">The sequence shown here is derived from an EMBL/GenBank/DDBJ whole genome shotgun (WGS) entry which is preliminary data.</text>
</comment>
<dbReference type="InterPro" id="IPR028978">
    <property type="entry name" value="Chorismate_lyase_/UTRA_dom_sf"/>
</dbReference>
<dbReference type="Gene3D" id="3.40.1410.10">
    <property type="entry name" value="Chorismate lyase-like"/>
    <property type="match status" value="1"/>
</dbReference>
<dbReference type="SUPFAM" id="SSF46785">
    <property type="entry name" value="Winged helix' DNA-binding domain"/>
    <property type="match status" value="1"/>
</dbReference>
<accession>A0A4U8PYU9</accession>
<dbReference type="InterPro" id="IPR000524">
    <property type="entry name" value="Tscrpt_reg_HTH_GntR"/>
</dbReference>
<dbReference type="GO" id="GO:0003677">
    <property type="term" value="F:DNA binding"/>
    <property type="evidence" value="ECO:0007669"/>
    <property type="project" value="UniProtKB-KW"/>
</dbReference>
<dbReference type="GO" id="GO:0045892">
    <property type="term" value="P:negative regulation of DNA-templated transcription"/>
    <property type="evidence" value="ECO:0007669"/>
    <property type="project" value="TreeGrafter"/>
</dbReference>
<keyword evidence="2" id="KW-0238">DNA-binding</keyword>
<keyword evidence="3" id="KW-0804">Transcription</keyword>
<dbReference type="SMART" id="SM00345">
    <property type="entry name" value="HTH_GNTR"/>
    <property type="match status" value="1"/>
</dbReference>
<dbReference type="SMART" id="SM00866">
    <property type="entry name" value="UTRA"/>
    <property type="match status" value="1"/>
</dbReference>
<evidence type="ECO:0000313" key="5">
    <source>
        <dbReference type="EMBL" id="TLC97539.1"/>
    </source>
</evidence>
<keyword evidence="6" id="KW-1185">Reference proteome</keyword>
<feature type="domain" description="HTH gntR-type" evidence="4">
    <location>
        <begin position="10"/>
        <end position="78"/>
    </location>
</feature>
<dbReference type="CDD" id="cd07377">
    <property type="entry name" value="WHTH_GntR"/>
    <property type="match status" value="1"/>
</dbReference>
<dbReference type="Proteomes" id="UP000306509">
    <property type="component" value="Unassembled WGS sequence"/>
</dbReference>
<dbReference type="InterPro" id="IPR050679">
    <property type="entry name" value="Bact_HTH_transcr_reg"/>
</dbReference>
<dbReference type="Gene3D" id="1.10.10.10">
    <property type="entry name" value="Winged helix-like DNA-binding domain superfamily/Winged helix DNA-binding domain"/>
    <property type="match status" value="1"/>
</dbReference>
<sequence length="240" mass="27859">MSKNNDVQNNFKYTQLYDILVEKITSGEWKPHDKMPTERELCTRYALSRITVRDALDLLTKDGYIYRKQGKGTFVSVRRIEQTLTKFYSLRENIEAKGITHSNKVLSFKQIPAVGKVMENLKLNPGDMVYELIRCLYAQDIPYAVETSYIPVSIYPEMTLEKIKENGLYKTMQSFNIIPERATENITAVPVSREDALLLGIKTSDTSIKIERITFSRNYIIEYTVAFIKSDFFSYRVELN</sequence>
<dbReference type="SUPFAM" id="SSF64288">
    <property type="entry name" value="Chorismate lyase-like"/>
    <property type="match status" value="1"/>
</dbReference>
<evidence type="ECO:0000259" key="4">
    <source>
        <dbReference type="PROSITE" id="PS50949"/>
    </source>
</evidence>
<keyword evidence="1" id="KW-0805">Transcription regulation</keyword>
<dbReference type="EMBL" id="QGQD01000118">
    <property type="protein sequence ID" value="TLC97539.1"/>
    <property type="molecule type" value="Genomic_DNA"/>
</dbReference>
<dbReference type="InterPro" id="IPR011663">
    <property type="entry name" value="UTRA"/>
</dbReference>
<dbReference type="Pfam" id="PF07702">
    <property type="entry name" value="UTRA"/>
    <property type="match status" value="1"/>
</dbReference>
<dbReference type="GO" id="GO:0003700">
    <property type="term" value="F:DNA-binding transcription factor activity"/>
    <property type="evidence" value="ECO:0007669"/>
    <property type="project" value="InterPro"/>
</dbReference>
<reference evidence="5 6" key="1">
    <citation type="journal article" date="2019" name="Anaerobe">
        <title>Detection of Robinsoniella peoriensis in multiple bone samples of a trauma patient.</title>
        <authorList>
            <person name="Schrottner P."/>
            <person name="Hartwich K."/>
            <person name="Bunk B."/>
            <person name="Schober I."/>
            <person name="Helbig S."/>
            <person name="Rudolph W.W."/>
            <person name="Gunzer F."/>
        </authorList>
    </citation>
    <scope>NUCLEOTIDE SEQUENCE [LARGE SCALE GENOMIC DNA]</scope>
    <source>
        <strain evidence="5 6">DSM 106044</strain>
    </source>
</reference>
<protein>
    <submittedName>
        <fullName evidence="5">Putative HTH-type transcriptional regulator YurK</fullName>
    </submittedName>
</protein>
<organism evidence="5 6">
    <name type="scientific">Robinsoniella peoriensis</name>
    <dbReference type="NCBI Taxonomy" id="180332"/>
    <lineage>
        <taxon>Bacteria</taxon>
        <taxon>Bacillati</taxon>
        <taxon>Bacillota</taxon>
        <taxon>Clostridia</taxon>
        <taxon>Lachnospirales</taxon>
        <taxon>Lachnospiraceae</taxon>
        <taxon>Robinsoniella</taxon>
    </lineage>
</organism>
<dbReference type="InterPro" id="IPR036388">
    <property type="entry name" value="WH-like_DNA-bd_sf"/>
</dbReference>
<evidence type="ECO:0000256" key="3">
    <source>
        <dbReference type="ARBA" id="ARBA00023163"/>
    </source>
</evidence>
<dbReference type="PANTHER" id="PTHR44846">
    <property type="entry name" value="MANNOSYL-D-GLYCERATE TRANSPORT/METABOLISM SYSTEM REPRESSOR MNGR-RELATED"/>
    <property type="match status" value="1"/>
</dbReference>
<dbReference type="PRINTS" id="PR00035">
    <property type="entry name" value="HTHGNTR"/>
</dbReference>
<dbReference type="Pfam" id="PF00392">
    <property type="entry name" value="GntR"/>
    <property type="match status" value="1"/>
</dbReference>
<dbReference type="InterPro" id="IPR036390">
    <property type="entry name" value="WH_DNA-bd_sf"/>
</dbReference>
<gene>
    <name evidence="5" type="primary">yurK</name>
    <name evidence="5" type="ORF">DSM106044_05619</name>
</gene>
<proteinExistence type="predicted"/>
<evidence type="ECO:0000256" key="2">
    <source>
        <dbReference type="ARBA" id="ARBA00023125"/>
    </source>
</evidence>
<dbReference type="STRING" id="180332.GCA_000797495_02976"/>
<dbReference type="AlphaFoldDB" id="A0A4U8PYU9"/>
<evidence type="ECO:0000313" key="6">
    <source>
        <dbReference type="Proteomes" id="UP000306509"/>
    </source>
</evidence>
<dbReference type="PANTHER" id="PTHR44846:SF1">
    <property type="entry name" value="MANNOSYL-D-GLYCERATE TRANSPORT_METABOLISM SYSTEM REPRESSOR MNGR-RELATED"/>
    <property type="match status" value="1"/>
</dbReference>
<dbReference type="FunFam" id="1.10.10.10:FF:000079">
    <property type="entry name" value="GntR family transcriptional regulator"/>
    <property type="match status" value="1"/>
</dbReference>